<dbReference type="EMBL" id="QRPE01000032">
    <property type="protein sequence ID" value="RHL87807.1"/>
    <property type="molecule type" value="Genomic_DNA"/>
</dbReference>
<reference evidence="3 5" key="1">
    <citation type="submission" date="2018-08" db="EMBL/GenBank/DDBJ databases">
        <title>A genome reference for cultivated species of the human gut microbiota.</title>
        <authorList>
            <person name="Zou Y."/>
            <person name="Xue W."/>
            <person name="Luo G."/>
        </authorList>
    </citation>
    <scope>NUCLEOTIDE SEQUENCE [LARGE SCALE GENOMIC DNA]</scope>
    <source>
        <strain evidence="3 5">AF36-16BH</strain>
    </source>
</reference>
<feature type="region of interest" description="Disordered" evidence="1">
    <location>
        <begin position="90"/>
        <end position="182"/>
    </location>
</feature>
<evidence type="ECO:0000313" key="3">
    <source>
        <dbReference type="EMBL" id="RHL87807.1"/>
    </source>
</evidence>
<dbReference type="InterPro" id="IPR057155">
    <property type="entry name" value="DUF7833"/>
</dbReference>
<evidence type="ECO:0000256" key="1">
    <source>
        <dbReference type="SAM" id="MobiDB-lite"/>
    </source>
</evidence>
<accession>A0A415MZ07</accession>
<protein>
    <submittedName>
        <fullName evidence="3">DUF4373 domain-containing protein</fullName>
    </submittedName>
</protein>
<dbReference type="Pfam" id="PF25200">
    <property type="entry name" value="DUF7833"/>
    <property type="match status" value="1"/>
</dbReference>
<organism evidence="3 5">
    <name type="scientific">Bacteroides intestinalis</name>
    <dbReference type="NCBI Taxonomy" id="329854"/>
    <lineage>
        <taxon>Bacteria</taxon>
        <taxon>Pseudomonadati</taxon>
        <taxon>Bacteroidota</taxon>
        <taxon>Bacteroidia</taxon>
        <taxon>Bacteroidales</taxon>
        <taxon>Bacteroidaceae</taxon>
        <taxon>Bacteroides</taxon>
    </lineage>
</organism>
<dbReference type="RefSeq" id="WP_007662298.1">
    <property type="nucleotide sequence ID" value="NZ_JBJHRB010000007.1"/>
</dbReference>
<evidence type="ECO:0000313" key="5">
    <source>
        <dbReference type="Proteomes" id="UP000285013"/>
    </source>
</evidence>
<evidence type="ECO:0000313" key="4">
    <source>
        <dbReference type="EMBL" id="RYT79900.1"/>
    </source>
</evidence>
<reference evidence="4 6" key="2">
    <citation type="journal article" date="2019" name="Science, e1252229">
        <title>Invertible promoters mediate bacterial phase variation, antibiotic resistance, and host adaptation in the gut.</title>
        <authorList>
            <person name="Jiang X."/>
            <person name="Hall A.B."/>
            <person name="Arthur T.D."/>
            <person name="Plichta D.R."/>
            <person name="Covington C.T."/>
            <person name="Poyet M."/>
            <person name="Crothers J."/>
            <person name="Moses P.L."/>
            <person name="Tolonen A.C."/>
            <person name="Vlamakis H."/>
            <person name="Alm E.J."/>
            <person name="Xavier R.J."/>
        </authorList>
    </citation>
    <scope>NUCLEOTIDE SEQUENCE [LARGE SCALE GENOMIC DNA]</scope>
    <source>
        <strain evidence="4">Bf_0095</strain>
        <strain evidence="6">bf_0095</strain>
    </source>
</reference>
<dbReference type="EMBL" id="RCXO01000014">
    <property type="protein sequence ID" value="RYT79900.1"/>
    <property type="molecule type" value="Genomic_DNA"/>
</dbReference>
<feature type="compositionally biased region" description="Basic and acidic residues" evidence="1">
    <location>
        <begin position="149"/>
        <end position="176"/>
    </location>
</feature>
<keyword evidence="6" id="KW-1185">Reference proteome</keyword>
<feature type="domain" description="DUF7833" evidence="2">
    <location>
        <begin position="198"/>
        <end position="260"/>
    </location>
</feature>
<feature type="region of interest" description="Disordered" evidence="1">
    <location>
        <begin position="302"/>
        <end position="340"/>
    </location>
</feature>
<proteinExistence type="predicted"/>
<evidence type="ECO:0000313" key="6">
    <source>
        <dbReference type="Proteomes" id="UP000291191"/>
    </source>
</evidence>
<feature type="compositionally biased region" description="Basic and acidic residues" evidence="1">
    <location>
        <begin position="116"/>
        <end position="128"/>
    </location>
</feature>
<dbReference type="OrthoDB" id="1043295at2"/>
<dbReference type="AlphaFoldDB" id="A0A415MZ07"/>
<name>A0A415MZ07_9BACE</name>
<dbReference type="Proteomes" id="UP000291191">
    <property type="component" value="Unassembled WGS sequence"/>
</dbReference>
<evidence type="ECO:0000259" key="2">
    <source>
        <dbReference type="Pfam" id="PF25200"/>
    </source>
</evidence>
<dbReference type="Proteomes" id="UP000285013">
    <property type="component" value="Unassembled WGS sequence"/>
</dbReference>
<comment type="caution">
    <text evidence="3">The sequence shown here is derived from an EMBL/GenBank/DDBJ whole genome shotgun (WGS) entry which is preliminary data.</text>
</comment>
<feature type="compositionally biased region" description="Polar residues" evidence="1">
    <location>
        <begin position="322"/>
        <end position="333"/>
    </location>
</feature>
<gene>
    <name evidence="3" type="ORF">DWZ95_20375</name>
    <name evidence="4" type="ORF">EAJ06_11860</name>
</gene>
<sequence length="340" mass="39110">MKKFAWFKHPNDLSNDKRLSALIDHEGGRGYGTYLYIIETLHIQPDGKLSFQQLNTMNRKGFGKAYMRKIIQNYKLFIIKGEEFESTISYNSPAKDSMETAPNLPDNSQETDEELPENKETLDKNKEMENDDNSQNSNNKEGKPGFTRVRGDKSREEQRREDENRNNDFVVEKNGDDDGELQAAQNAMPPFRPWRELIDSLAQDSEWKDRVCMTSGFSSLLSRRFKEALEIFKDHVLLHGKEKSIDSPEEARNYFNNYTKEQRTSQALHAALLALDVGQPSATPPDPHRYEQLVNGRRTYLGCPIPDDAPPRPDATAFWNEATHSWSSQNTAPKPQKRHT</sequence>
<dbReference type="GeneID" id="26159262"/>